<organism evidence="2 3">
    <name type="scientific">Clohesyomyces aquaticus</name>
    <dbReference type="NCBI Taxonomy" id="1231657"/>
    <lineage>
        <taxon>Eukaryota</taxon>
        <taxon>Fungi</taxon>
        <taxon>Dikarya</taxon>
        <taxon>Ascomycota</taxon>
        <taxon>Pezizomycotina</taxon>
        <taxon>Dothideomycetes</taxon>
        <taxon>Pleosporomycetidae</taxon>
        <taxon>Pleosporales</taxon>
        <taxon>Lindgomycetaceae</taxon>
        <taxon>Clohesyomyces</taxon>
    </lineage>
</organism>
<reference evidence="2 3" key="1">
    <citation type="submission" date="2016-07" db="EMBL/GenBank/DDBJ databases">
        <title>Pervasive Adenine N6-methylation of Active Genes in Fungi.</title>
        <authorList>
            <consortium name="DOE Joint Genome Institute"/>
            <person name="Mondo S.J."/>
            <person name="Dannebaum R.O."/>
            <person name="Kuo R.C."/>
            <person name="Labutti K."/>
            <person name="Haridas S."/>
            <person name="Kuo A."/>
            <person name="Salamov A."/>
            <person name="Ahrendt S.R."/>
            <person name="Lipzen A."/>
            <person name="Sullivan W."/>
            <person name="Andreopoulos W.B."/>
            <person name="Clum A."/>
            <person name="Lindquist E."/>
            <person name="Daum C."/>
            <person name="Ramamoorthy G.K."/>
            <person name="Gryganskyi A."/>
            <person name="Culley D."/>
            <person name="Magnuson J.K."/>
            <person name="James T.Y."/>
            <person name="O'Malley M.A."/>
            <person name="Stajich J.E."/>
            <person name="Spatafora J.W."/>
            <person name="Visel A."/>
            <person name="Grigoriev I.V."/>
        </authorList>
    </citation>
    <scope>NUCLEOTIDE SEQUENCE [LARGE SCALE GENOMIC DNA]</scope>
    <source>
        <strain evidence="2 3">CBS 115471</strain>
    </source>
</reference>
<keyword evidence="3" id="KW-1185">Reference proteome</keyword>
<feature type="compositionally biased region" description="Polar residues" evidence="1">
    <location>
        <begin position="25"/>
        <end position="36"/>
    </location>
</feature>
<feature type="region of interest" description="Disordered" evidence="1">
    <location>
        <begin position="1"/>
        <end position="48"/>
    </location>
</feature>
<evidence type="ECO:0000313" key="2">
    <source>
        <dbReference type="EMBL" id="ORY12923.1"/>
    </source>
</evidence>
<dbReference type="AlphaFoldDB" id="A0A1Y1ZRP3"/>
<protein>
    <submittedName>
        <fullName evidence="2">Uncharacterized protein</fullName>
    </submittedName>
</protein>
<sequence>MDRRRNSMRGNGDPAAAMGRVKINQKATQRNGSELNSNRRKERQKRTAWSVSCLSPSGRTCHAQISELEPAMRLLKRGWTADAFTSTTNATKFPSVVRLLPLSAGRTRKLPRNCVAQELRGWLRAASWQRLAVHDRGLTSLGSTGKPFVHLVDLAESTRDSIHFGQLIQRPALFAGSDTPPRSWRSIPAPP</sequence>
<name>A0A1Y1ZRP3_9PLEO</name>
<dbReference type="Proteomes" id="UP000193144">
    <property type="component" value="Unassembled WGS sequence"/>
</dbReference>
<gene>
    <name evidence="2" type="ORF">BCR34DRAFT_280882</name>
</gene>
<evidence type="ECO:0000256" key="1">
    <source>
        <dbReference type="SAM" id="MobiDB-lite"/>
    </source>
</evidence>
<proteinExistence type="predicted"/>
<dbReference type="EMBL" id="MCFA01000046">
    <property type="protein sequence ID" value="ORY12923.1"/>
    <property type="molecule type" value="Genomic_DNA"/>
</dbReference>
<accession>A0A1Y1ZRP3</accession>
<comment type="caution">
    <text evidence="2">The sequence shown here is derived from an EMBL/GenBank/DDBJ whole genome shotgun (WGS) entry which is preliminary data.</text>
</comment>
<evidence type="ECO:0000313" key="3">
    <source>
        <dbReference type="Proteomes" id="UP000193144"/>
    </source>
</evidence>